<dbReference type="Proteomes" id="UP000886595">
    <property type="component" value="Unassembled WGS sequence"/>
</dbReference>
<feature type="transmembrane region" description="Helical" evidence="2">
    <location>
        <begin position="353"/>
        <end position="370"/>
    </location>
</feature>
<sequence length="372" mass="42718">MIKWNTKVAARDNRKPSSDRSRFRGDEIDSRHRRAKHEFSRNSFKGGRYRPSGFRGVSRERSPKDCFQYQERSKGRTYVATRSVQPSESSDSKREVALPRDGQVILASFKDSGTSQENLGNADDMETDGDNIKTDEVMETNGVEDEFQELTDEESNGNQVVLNGHNDAGLEEKCEEGEIEKEENVVEIQKEENVVEVEKNRGTRKKLFKSVPLIEGTTKKRMVQALVSPRKRLPNKTNSKQGDGIKQGEQSRVHQTLNLQLINFEGFMDQKEEEERFRVLFSGSGFLFFSAFLISSVSIMWFSWFSCRMSSLYWPRAHIMFYLWNKVGVFGSWVSGLRWLWPTIVLEFQVDGYLSGNGGILSICFPIICIRL</sequence>
<feature type="region of interest" description="Disordered" evidence="1">
    <location>
        <begin position="1"/>
        <end position="96"/>
    </location>
</feature>
<feature type="transmembrane region" description="Helical" evidence="2">
    <location>
        <begin position="286"/>
        <end position="307"/>
    </location>
</feature>
<keyword evidence="2" id="KW-0472">Membrane</keyword>
<gene>
    <name evidence="3" type="ORF">Bca52824_017989</name>
</gene>
<accession>A0A8X7VPK8</accession>
<evidence type="ECO:0000256" key="2">
    <source>
        <dbReference type="SAM" id="Phobius"/>
    </source>
</evidence>
<proteinExistence type="predicted"/>
<comment type="caution">
    <text evidence="3">The sequence shown here is derived from an EMBL/GenBank/DDBJ whole genome shotgun (WGS) entry which is preliminary data.</text>
</comment>
<dbReference type="AlphaFoldDB" id="A0A8X7VPK8"/>
<keyword evidence="2" id="KW-1133">Transmembrane helix</keyword>
<feature type="transmembrane region" description="Helical" evidence="2">
    <location>
        <begin position="319"/>
        <end position="341"/>
    </location>
</feature>
<organism evidence="3 4">
    <name type="scientific">Brassica carinata</name>
    <name type="common">Ethiopian mustard</name>
    <name type="synonym">Abyssinian cabbage</name>
    <dbReference type="NCBI Taxonomy" id="52824"/>
    <lineage>
        <taxon>Eukaryota</taxon>
        <taxon>Viridiplantae</taxon>
        <taxon>Streptophyta</taxon>
        <taxon>Embryophyta</taxon>
        <taxon>Tracheophyta</taxon>
        <taxon>Spermatophyta</taxon>
        <taxon>Magnoliopsida</taxon>
        <taxon>eudicotyledons</taxon>
        <taxon>Gunneridae</taxon>
        <taxon>Pentapetalae</taxon>
        <taxon>rosids</taxon>
        <taxon>malvids</taxon>
        <taxon>Brassicales</taxon>
        <taxon>Brassicaceae</taxon>
        <taxon>Brassiceae</taxon>
        <taxon>Brassica</taxon>
    </lineage>
</organism>
<feature type="compositionally biased region" description="Polar residues" evidence="1">
    <location>
        <begin position="80"/>
        <end position="89"/>
    </location>
</feature>
<evidence type="ECO:0000313" key="3">
    <source>
        <dbReference type="EMBL" id="KAG2314867.1"/>
    </source>
</evidence>
<keyword evidence="2" id="KW-0812">Transmembrane</keyword>
<evidence type="ECO:0000256" key="1">
    <source>
        <dbReference type="SAM" id="MobiDB-lite"/>
    </source>
</evidence>
<reference evidence="3 4" key="1">
    <citation type="submission" date="2020-02" db="EMBL/GenBank/DDBJ databases">
        <authorList>
            <person name="Ma Q."/>
            <person name="Huang Y."/>
            <person name="Song X."/>
            <person name="Pei D."/>
        </authorList>
    </citation>
    <scope>NUCLEOTIDE SEQUENCE [LARGE SCALE GENOMIC DNA]</scope>
    <source>
        <strain evidence="3">Sxm20200214</strain>
        <tissue evidence="3">Leaf</tissue>
    </source>
</reference>
<name>A0A8X7VPK8_BRACI</name>
<dbReference type="EMBL" id="JAAMPC010000004">
    <property type="protein sequence ID" value="KAG2314867.1"/>
    <property type="molecule type" value="Genomic_DNA"/>
</dbReference>
<keyword evidence="4" id="KW-1185">Reference proteome</keyword>
<feature type="compositionally biased region" description="Basic and acidic residues" evidence="1">
    <location>
        <begin position="9"/>
        <end position="30"/>
    </location>
</feature>
<protein>
    <submittedName>
        <fullName evidence="3">Uncharacterized protein</fullName>
    </submittedName>
</protein>
<evidence type="ECO:0000313" key="4">
    <source>
        <dbReference type="Proteomes" id="UP000886595"/>
    </source>
</evidence>